<protein>
    <submittedName>
        <fullName evidence="1">Uncharacterized protein</fullName>
    </submittedName>
</protein>
<proteinExistence type="predicted"/>
<accession>A0A842B0A3</accession>
<dbReference type="RefSeq" id="WP_185545339.1">
    <property type="nucleotide sequence ID" value="NZ_JAARVD010000006.1"/>
</dbReference>
<organism evidence="1 2">
    <name type="scientific">Listeria booriae</name>
    <dbReference type="NCBI Taxonomy" id="1552123"/>
    <lineage>
        <taxon>Bacteria</taxon>
        <taxon>Bacillati</taxon>
        <taxon>Bacillota</taxon>
        <taxon>Bacilli</taxon>
        <taxon>Bacillales</taxon>
        <taxon>Listeriaceae</taxon>
        <taxon>Listeria</taxon>
    </lineage>
</organism>
<evidence type="ECO:0000313" key="2">
    <source>
        <dbReference type="Proteomes" id="UP000548082"/>
    </source>
</evidence>
<reference evidence="1 2" key="1">
    <citation type="submission" date="2020-03" db="EMBL/GenBank/DDBJ databases">
        <title>Soil Listeria distribution.</title>
        <authorList>
            <person name="Liao J."/>
            <person name="Wiedmann M."/>
        </authorList>
    </citation>
    <scope>NUCLEOTIDE SEQUENCE [LARGE SCALE GENOMIC DNA]</scope>
    <source>
        <strain evidence="1 2">FSL L7-0990</strain>
    </source>
</reference>
<dbReference type="Proteomes" id="UP000548082">
    <property type="component" value="Unassembled WGS sequence"/>
</dbReference>
<gene>
    <name evidence="1" type="ORF">HCA55_12550</name>
</gene>
<dbReference type="EMBL" id="JAARVD010000006">
    <property type="protein sequence ID" value="MBC1797560.1"/>
    <property type="molecule type" value="Genomic_DNA"/>
</dbReference>
<sequence>MSNLNNLFTGPIVAHEIKIENKTGYTISQLSLLSGNQKKKEAYIYQPQIRTLAN</sequence>
<evidence type="ECO:0000313" key="1">
    <source>
        <dbReference type="EMBL" id="MBC1797560.1"/>
    </source>
</evidence>
<dbReference type="AlphaFoldDB" id="A0A842B0A3"/>
<comment type="caution">
    <text evidence="1">The sequence shown here is derived from an EMBL/GenBank/DDBJ whole genome shotgun (WGS) entry which is preliminary data.</text>
</comment>
<name>A0A842B0A3_9LIST</name>